<dbReference type="OrthoDB" id="443345at2759"/>
<feature type="chain" id="PRO_5029893099" description="RAP domain-containing protein" evidence="3">
    <location>
        <begin position="22"/>
        <end position="1066"/>
    </location>
</feature>
<proteinExistence type="inferred from homology"/>
<reference evidence="5 6" key="1">
    <citation type="submission" date="2020-04" db="EMBL/GenBank/DDBJ databases">
        <title>Perkinsus olseni comparative genomics.</title>
        <authorList>
            <person name="Bogema D.R."/>
        </authorList>
    </citation>
    <scope>NUCLEOTIDE SEQUENCE [LARGE SCALE GENOMIC DNA]</scope>
    <source>
        <strain evidence="5">ATCC PRA-179</strain>
    </source>
</reference>
<accession>A0A7J6LBE3</accession>
<keyword evidence="3" id="KW-0732">Signal</keyword>
<dbReference type="InterPro" id="IPR051498">
    <property type="entry name" value="Phosducin-like_chap/apop_reg"/>
</dbReference>
<protein>
    <recommendedName>
        <fullName evidence="4">RAP domain-containing protein</fullName>
    </recommendedName>
</protein>
<organism evidence="5 6">
    <name type="scientific">Perkinsus olseni</name>
    <name type="common">Perkinsus atlanticus</name>
    <dbReference type="NCBI Taxonomy" id="32597"/>
    <lineage>
        <taxon>Eukaryota</taxon>
        <taxon>Sar</taxon>
        <taxon>Alveolata</taxon>
        <taxon>Perkinsozoa</taxon>
        <taxon>Perkinsea</taxon>
        <taxon>Perkinsida</taxon>
        <taxon>Perkinsidae</taxon>
        <taxon>Perkinsus</taxon>
    </lineage>
</organism>
<evidence type="ECO:0000256" key="1">
    <source>
        <dbReference type="ARBA" id="ARBA00009686"/>
    </source>
</evidence>
<dbReference type="SMART" id="SM00952">
    <property type="entry name" value="RAP"/>
    <property type="match status" value="1"/>
</dbReference>
<dbReference type="Gene3D" id="3.40.30.10">
    <property type="entry name" value="Glutaredoxin"/>
    <property type="match status" value="1"/>
</dbReference>
<dbReference type="PROSITE" id="PS51286">
    <property type="entry name" value="RAP"/>
    <property type="match status" value="1"/>
</dbReference>
<dbReference type="InterPro" id="IPR036249">
    <property type="entry name" value="Thioredoxin-like_sf"/>
</dbReference>
<name>A0A7J6LBE3_PEROL</name>
<feature type="domain" description="RAP" evidence="4">
    <location>
        <begin position="667"/>
        <end position="725"/>
    </location>
</feature>
<feature type="region of interest" description="Disordered" evidence="2">
    <location>
        <begin position="994"/>
        <end position="1066"/>
    </location>
</feature>
<comment type="caution">
    <text evidence="5">The sequence shown here is derived from an EMBL/GenBank/DDBJ whole genome shotgun (WGS) entry which is preliminary data.</text>
</comment>
<dbReference type="Pfam" id="PF08373">
    <property type="entry name" value="RAP"/>
    <property type="match status" value="1"/>
</dbReference>
<evidence type="ECO:0000256" key="2">
    <source>
        <dbReference type="SAM" id="MobiDB-lite"/>
    </source>
</evidence>
<sequence length="1066" mass="119980">MIKSLVAATALIALPAKASLSTEEDDAFPSMLVTKLDPMGFGGTCHFTAGRGAEKEFSFRLRRGQEPRSESILCPQFGPNNPFLSEYSGSPRHLSKYRTDCCQPLDDFSPVKDFNFEGPTPEGTGVDPIGTIDATYYSVRGDTPLSKTLSFDQLQVRNGKAKSSMKNACMMVRGILKDTYGSYDGMCDEFRRRGDAAVRATLEAVENGDWISYEKRQGSAKYRPLSDEDKKDRERALQARSRLAELLALGQSRAFGKKAKKGQQQQQQEEEKAVPMKAVSRPAAPPPVPKYAVDGSKLDSGAATGGGSCSPKEIGVVMAESVSEATLKQVLSEAADGKTDDDLFRALTTANVDGPVSLRSSPVTPSTAIAILEACAIKRVRSFPDLARISAILLRPGNPRMTAEEATSLLRLYTFMGSINEPLALACANSVVPLLPQMSWHDIAAVARDVARHRARPRTFFDIISTRAAAEIGAIDSKDIFSLWHTMCYLRIPCPEEDRGRLADEVVKRAREGTADLEDIVDAAYACSMMSLQALKEGGYQHRTLRPLVEQIIACLEAGGIGDSWFVEHRAAHRRLLLVRAHLRYCLREDLYVPLSENAKMALRRVHRIDVEADRAVEKYPEDAHPLRLPKSITQLSLILRKLKVAHFVRARRGPFTFDILERDRRLIWECNNFDRYYGSSFDKLAPRRLEERILKAMGYRIVQVPFWHWRRVTLKSRRIDMIRMSRFIALRDFRERHMAQGDADQYSDPTKFNARECALDSNSFQYIGENFFKAQKPSKAWMLSGAGLKLQKLPTRITLWAVDRVVVSLIMALVPGTTEWEDIHVRLGNFAPRPLDPSGNDIQQSVDDCVDDELEKIRAKRLDEMKRKAMKEKEADTGGKIKDIGRQEFVTEVNESSKTSVVVVHLANLHEAMSRRLDESLSFLAKTKRTVKFVRGFYQDLIIGFPALRLPAVVVYFDGKCVKQLIGKDVWTSRVIASPTLVWKTLGISKIDQDEQDSGSDSSGSDDERGRFRMRVRRDVKHEINERSDRRDRSSRREDDRSDDDDDDENEKEYANLNLQDAFRG</sequence>
<dbReference type="Proteomes" id="UP000570595">
    <property type="component" value="Unassembled WGS sequence"/>
</dbReference>
<dbReference type="SUPFAM" id="SSF52833">
    <property type="entry name" value="Thioredoxin-like"/>
    <property type="match status" value="1"/>
</dbReference>
<feature type="compositionally biased region" description="Basic and acidic residues" evidence="2">
    <location>
        <begin position="1021"/>
        <end position="1041"/>
    </location>
</feature>
<dbReference type="AlphaFoldDB" id="A0A7J6LBE3"/>
<feature type="compositionally biased region" description="Acidic residues" evidence="2">
    <location>
        <begin position="1042"/>
        <end position="1052"/>
    </location>
</feature>
<dbReference type="PANTHER" id="PTHR45809:SF3">
    <property type="entry name" value="VIRAL IAP-ASSOCIATED FACTOR HOMOLOG"/>
    <property type="match status" value="1"/>
</dbReference>
<evidence type="ECO:0000313" key="6">
    <source>
        <dbReference type="Proteomes" id="UP000570595"/>
    </source>
</evidence>
<dbReference type="GO" id="GO:0006457">
    <property type="term" value="P:protein folding"/>
    <property type="evidence" value="ECO:0007669"/>
    <property type="project" value="TreeGrafter"/>
</dbReference>
<feature type="region of interest" description="Disordered" evidence="2">
    <location>
        <begin position="255"/>
        <end position="287"/>
    </location>
</feature>
<dbReference type="GO" id="GO:0005737">
    <property type="term" value="C:cytoplasm"/>
    <property type="evidence" value="ECO:0007669"/>
    <property type="project" value="TreeGrafter"/>
</dbReference>
<dbReference type="InterPro" id="IPR013584">
    <property type="entry name" value="RAP"/>
</dbReference>
<dbReference type="EMBL" id="JABAHT010000400">
    <property type="protein sequence ID" value="KAF4656564.1"/>
    <property type="molecule type" value="Genomic_DNA"/>
</dbReference>
<feature type="signal peptide" evidence="3">
    <location>
        <begin position="1"/>
        <end position="21"/>
    </location>
</feature>
<evidence type="ECO:0000256" key="3">
    <source>
        <dbReference type="SAM" id="SignalP"/>
    </source>
</evidence>
<gene>
    <name evidence="5" type="ORF">FOZ61_006892</name>
</gene>
<evidence type="ECO:0000313" key="5">
    <source>
        <dbReference type="EMBL" id="KAF4656564.1"/>
    </source>
</evidence>
<dbReference type="PANTHER" id="PTHR45809">
    <property type="entry name" value="VIRAL IAP-ASSOCIATED FACTOR HOMOLOG"/>
    <property type="match status" value="1"/>
</dbReference>
<comment type="similarity">
    <text evidence="1">Belongs to the phosducin family.</text>
</comment>
<evidence type="ECO:0000259" key="4">
    <source>
        <dbReference type="PROSITE" id="PS51286"/>
    </source>
</evidence>